<feature type="region of interest" description="Disordered" evidence="1">
    <location>
        <begin position="1"/>
        <end position="27"/>
    </location>
</feature>
<accession>A0ABN9URD6</accession>
<feature type="compositionally biased region" description="Basic and acidic residues" evidence="1">
    <location>
        <begin position="637"/>
        <end position="652"/>
    </location>
</feature>
<evidence type="ECO:0000313" key="3">
    <source>
        <dbReference type="Proteomes" id="UP001189429"/>
    </source>
</evidence>
<keyword evidence="3" id="KW-1185">Reference proteome</keyword>
<evidence type="ECO:0000313" key="2">
    <source>
        <dbReference type="EMBL" id="CAK0862575.1"/>
    </source>
</evidence>
<feature type="region of interest" description="Disordered" evidence="1">
    <location>
        <begin position="619"/>
        <end position="652"/>
    </location>
</feature>
<organism evidence="2 3">
    <name type="scientific">Prorocentrum cordatum</name>
    <dbReference type="NCBI Taxonomy" id="2364126"/>
    <lineage>
        <taxon>Eukaryota</taxon>
        <taxon>Sar</taxon>
        <taxon>Alveolata</taxon>
        <taxon>Dinophyceae</taxon>
        <taxon>Prorocentrales</taxon>
        <taxon>Prorocentraceae</taxon>
        <taxon>Prorocentrum</taxon>
    </lineage>
</organism>
<gene>
    <name evidence="2" type="ORF">PCOR1329_LOCUS50956</name>
</gene>
<feature type="region of interest" description="Disordered" evidence="1">
    <location>
        <begin position="298"/>
        <end position="403"/>
    </location>
</feature>
<sequence length="1945" mass="211008">MSEAGHALAPGGAEDANGLGEPEASQQTLSAMSIEDFGRLVKAMGSLATALDNQLQNGEVGARARGEIRRVRYMAIGGESSTACKGWPDYQLWKRKIFRWERATDVATEKRADRVLKQLDADLQRKLECITDEQLTNPEGVQHKHDDERRRTARECLFQYQKKPAESLTSFASWLDFQFDRIATHGLAMPDEWKALFLEEGAGLDDASLRLIRVLTTGDSSHAATPAAIRELDISKKETMTGTRRTRMTQPPGESELASQTSQTEAEDGLLSCDGASSLDTDTEYALLDVMEQKDFNEADAPIAPATTQADRRKTRRQNRELKRKLKTDRRYFQRSAPDREARLPLSEIIKRPRCSLRQQKGHGGDKCPNKDGPTASGARGGQRATSGARGSHQGPPLTGFSYPNGQEEVFLMGAQMPRSTKETALVASKSIDSCTQKELALQAAKGSCPGGLRVPAGAAVLDTAAGQGLVGKDNLAELSSHLGRLGYAAEHAAARRALAGGVVGKTGAPTTAPIPTGIEKAHGAFEVGAIEKGIPLFVTVFLLTALGAVVDLPKKRARLSKLNCTTELFSIPPGHPRFWIDRLKGPREFQRPGRLAQQLPELKADSFRQPVQSVGVYEVGNDDLGGGDPATIDDPTTDRHDDEQTRRTGKPEAEFAGKYVLTENLILERIPQSSRTWAFFTSTPMSTACTLSREPRNMLATNRLFTLKTRKVDCGPTKEQLICRHPAMEISSGANLHGRRWNCEARGQRTAHRTAGELRGAAMKRKRGIVFSFAIFEAIPEPKPARGENFAALMKAHIEQLNTLKAQQQNTDQMMLENRQAMERTMGVSQAQGPTIQSMDKSKWELIHDQEKPRAAAGPELDQEDPAIVDPTPEQVSSTQAKAQRFFFELEPVWSDTADGRRAFLFWRAGWAHAILGDTANDDFEVTIPKNMPEQTLASSKGDVENTETAGADIEDPAEKPIEISARIKEMIGRVHANLDHSRAEIFTHVPRAAQARPEVLQGVWGHVKCDAQRMTAEHRQAASPRTFQFSGIVAVDTFFVPFLSEVVPYLGAKVAWRATMETWIRYVGPPDALITDGGPEFQGEFEHGSEAKGAELPFQPEVRELIRDAQRHGSIKFGAHRSEKHQTKCAPAGPGAVSAFEPPDADEWKATFETKAPSTFGGEVLALSGTVAGAERFQTLFLDVTQGGLLTEHWRDKVGPFTAFLKHDRELNVAPLSNFNIVDAKGIFDTLSKETSGSKADRRIALDLSVIRSVMTRVGSQIRWVPHPAMPVDSLSKSDIQKGDWHLLCHFLVSLLQSTHFHVPYVIEMWGAGQAQGRPVRPRVFGAAGRAPMSGCPGFGPPLDSVTLRTGRGEGPPWSHPPPCFGPFWIQPRGCPWWSGGPRGRSGSGPLGAGRRRRDRSLQARRRWWSGGPRGRSGSGSVGAGSPWRPRSRPWCGERSPRAGCRWWSGGPRGRSGSVDPTVLNALAWGAGHSGLGAAGGAVGATRSSPAAGLSPVSQVAFQQAAAQAMAAATGQPLSSVTPAEKPVPFVLGILLTQESQLTLNGYPPDAPALVYDKSMSETFNIANVILPELVTNMTTDVVLNHDADWQNYPEVGKAVVAAGGEENCICVAICPSRGKWGVGLGGGWKTREAAAKLALSVALAQGHAKYQMICQAFPEFDKLCRGECSPQALPGSSRRGGNGAAPAPTTAYGPAPVTKWITLTEKSAITSEGYGHEAPVVLHSKDFQELFSSSHHMLTELIGNVAGNVKMTHDADWSIFPEVARATKAAGCEDQCMCIATCPDHSAWAVGLGSGWKTRETAAKIALCVALTMNAPQALATLVGWYPQFGAVCAQVGLHVKAQPRNSSDGPPEKKARSYSTPPRRPRFQVTPCSGATPGHALRFFENGYDIHSAEARRQCVHPPIQACPAHPLLPRRQRRRTGRRGEGMNGLVAACNVGILR</sequence>
<feature type="region of interest" description="Disordered" evidence="1">
    <location>
        <begin position="1845"/>
        <end position="1875"/>
    </location>
</feature>
<comment type="caution">
    <text evidence="2">The sequence shown here is derived from an EMBL/GenBank/DDBJ whole genome shotgun (WGS) entry which is preliminary data.</text>
</comment>
<feature type="region of interest" description="Disordered" evidence="1">
    <location>
        <begin position="1381"/>
        <end position="1438"/>
    </location>
</feature>
<name>A0ABN9URD6_9DINO</name>
<reference evidence="2" key="1">
    <citation type="submission" date="2023-10" db="EMBL/GenBank/DDBJ databases">
        <authorList>
            <person name="Chen Y."/>
            <person name="Shah S."/>
            <person name="Dougan E. K."/>
            <person name="Thang M."/>
            <person name="Chan C."/>
        </authorList>
    </citation>
    <scope>NUCLEOTIDE SEQUENCE [LARGE SCALE GENOMIC DNA]</scope>
</reference>
<feature type="compositionally biased region" description="Basic and acidic residues" evidence="1">
    <location>
        <begin position="329"/>
        <end position="343"/>
    </location>
</feature>
<feature type="compositionally biased region" description="Basic residues" evidence="1">
    <location>
        <begin position="1396"/>
        <end position="1410"/>
    </location>
</feature>
<evidence type="ECO:0008006" key="4">
    <source>
        <dbReference type="Google" id="ProtNLM"/>
    </source>
</evidence>
<feature type="region of interest" description="Disordered" evidence="1">
    <location>
        <begin position="232"/>
        <end position="276"/>
    </location>
</feature>
<protein>
    <recommendedName>
        <fullName evidence="4">Integrase catalytic domain-containing protein</fullName>
    </recommendedName>
</protein>
<dbReference type="Proteomes" id="UP001189429">
    <property type="component" value="Unassembled WGS sequence"/>
</dbReference>
<feature type="compositionally biased region" description="Basic residues" evidence="1">
    <location>
        <begin position="313"/>
        <end position="328"/>
    </location>
</feature>
<dbReference type="EMBL" id="CAUYUJ010016171">
    <property type="protein sequence ID" value="CAK0862575.1"/>
    <property type="molecule type" value="Genomic_DNA"/>
</dbReference>
<feature type="compositionally biased region" description="Gly residues" evidence="1">
    <location>
        <begin position="1414"/>
        <end position="1425"/>
    </location>
</feature>
<proteinExistence type="predicted"/>
<evidence type="ECO:0000256" key="1">
    <source>
        <dbReference type="SAM" id="MobiDB-lite"/>
    </source>
</evidence>
<feature type="compositionally biased region" description="Gly residues" evidence="1">
    <location>
        <begin position="1383"/>
        <end position="1394"/>
    </location>
</feature>